<evidence type="ECO:0000313" key="2">
    <source>
        <dbReference type="WBParaSite" id="scaffold11731_cov232.g15836"/>
    </source>
</evidence>
<dbReference type="WBParaSite" id="scaffold11731_cov232.g15836">
    <property type="protein sequence ID" value="scaffold11731_cov232.g15836"/>
    <property type="gene ID" value="scaffold11731_cov232.g15836"/>
</dbReference>
<keyword evidence="1" id="KW-1185">Reference proteome</keyword>
<name>A0A915LJ14_MELJA</name>
<evidence type="ECO:0000313" key="1">
    <source>
        <dbReference type="Proteomes" id="UP000887561"/>
    </source>
</evidence>
<dbReference type="Proteomes" id="UP000887561">
    <property type="component" value="Unplaced"/>
</dbReference>
<reference evidence="2" key="1">
    <citation type="submission" date="2022-11" db="UniProtKB">
        <authorList>
            <consortium name="WormBaseParasite"/>
        </authorList>
    </citation>
    <scope>IDENTIFICATION</scope>
</reference>
<sequence length="89" mass="10252">MIMLGLECSSKDSYFADYYDNNSLEDLSEDQTDKIIQSKVLKEHSICHLLLTVSGLSKSKLELFVKKMQKSYGYSLYAAYRMGDQPPWI</sequence>
<accession>A0A915LJ14</accession>
<dbReference type="AlphaFoldDB" id="A0A915LJ14"/>
<protein>
    <submittedName>
        <fullName evidence="2">Uncharacterized protein</fullName>
    </submittedName>
</protein>
<proteinExistence type="predicted"/>
<organism evidence="1 2">
    <name type="scientific">Meloidogyne javanica</name>
    <name type="common">Root-knot nematode worm</name>
    <dbReference type="NCBI Taxonomy" id="6303"/>
    <lineage>
        <taxon>Eukaryota</taxon>
        <taxon>Metazoa</taxon>
        <taxon>Ecdysozoa</taxon>
        <taxon>Nematoda</taxon>
        <taxon>Chromadorea</taxon>
        <taxon>Rhabditida</taxon>
        <taxon>Tylenchina</taxon>
        <taxon>Tylenchomorpha</taxon>
        <taxon>Tylenchoidea</taxon>
        <taxon>Meloidogynidae</taxon>
        <taxon>Meloidogyninae</taxon>
        <taxon>Meloidogyne</taxon>
        <taxon>Meloidogyne incognita group</taxon>
    </lineage>
</organism>